<dbReference type="SMART" id="SM00703">
    <property type="entry name" value="NRF"/>
    <property type="match status" value="1"/>
</dbReference>
<dbReference type="PANTHER" id="PTHR11161:SF72">
    <property type="entry name" value="FI21449P1"/>
    <property type="match status" value="1"/>
</dbReference>
<evidence type="ECO:0000256" key="1">
    <source>
        <dbReference type="SAM" id="Phobius"/>
    </source>
</evidence>
<feature type="transmembrane region" description="Helical" evidence="1">
    <location>
        <begin position="540"/>
        <end position="562"/>
    </location>
</feature>
<keyword evidence="5" id="KW-1185">Reference proteome</keyword>
<feature type="signal peptide" evidence="2">
    <location>
        <begin position="1"/>
        <end position="16"/>
    </location>
</feature>
<proteinExistence type="predicted"/>
<keyword evidence="2" id="KW-0732">Signal</keyword>
<sequence>MKTVLVFLLTVSLSQCKLPLTFLKLQATQFVKTSNTSANCATDFSLLISDLFEMKMWALKMFDATTKLDAGILSGNVHFFGDYDLCVSIKEKTKTRTVEGKYCSAIITLNTSFTEVHEQMPKLKNWEKSISTMLLPGQSNDVQGLGGLIGICVPKSCTLGDLETLTGHVESKFKIPIHLSFREELCVYKNKSIKINKLDLLGFCIFIFIGVVLVASTFYDVYLQGSGTFKIFSVYTNLKKALHQAENKKLNCLNGIKVISCLWVIYGHTAIIVGITTKNLVYQLTEWRYWPSGIFACSGHYAVDTFFMLSGLLVSYGYLKNSQNLSTSLIAFYFKRLSRLLPTMGIVVLIQIALLKLFINGPFGHLLVDLFIEKCYDNWPSMVFCTFNFMRDFKCGINHLWYMSSDTQMYLLAPIFLFFIRKHPRKVIAGMVVTFLFAVGYSVAVTFMKNLGFTYYDWSNEFAYYLSFSTIHRLPSWLIGVFCGYLLQFQNVKILKKLNIFLLLVSFLSMILLIMNQLSLMEGEYNVYRFAVWNGLARPAWSSALAYIIFSCATGHGAYYSIYCHRALRKHQFLSTCVVSPGVLGGSALVGCSVPPPNLFITALLDEWVAHAESPTTRQRARVAKIHKYFHNQPVEYFENNGQKEFVVAVRPPSIGPVFLVVKGPAPFDLAHLVSPKQSRASRLFWRSLKKIEATR</sequence>
<keyword evidence="1" id="KW-0472">Membrane</keyword>
<dbReference type="InterPro" id="IPR052728">
    <property type="entry name" value="O2_lipid_transport_reg"/>
</dbReference>
<dbReference type="PANTHER" id="PTHR11161">
    <property type="entry name" value="O-ACYLTRANSFERASE"/>
    <property type="match status" value="1"/>
</dbReference>
<comment type="caution">
    <text evidence="4">The sequence shown here is derived from an EMBL/GenBank/DDBJ whole genome shotgun (WGS) entry which is preliminary data.</text>
</comment>
<dbReference type="EMBL" id="JALNTZ010000006">
    <property type="protein sequence ID" value="KAJ3647367.1"/>
    <property type="molecule type" value="Genomic_DNA"/>
</dbReference>
<dbReference type="Pfam" id="PF20146">
    <property type="entry name" value="NRF"/>
    <property type="match status" value="1"/>
</dbReference>
<feature type="domain" description="Nose resistant-to-fluoxetine protein N-terminal" evidence="3">
    <location>
        <begin position="37"/>
        <end position="188"/>
    </location>
</feature>
<feature type="transmembrane region" description="Helical" evidence="1">
    <location>
        <begin position="340"/>
        <end position="359"/>
    </location>
</feature>
<protein>
    <recommendedName>
        <fullName evidence="3">Nose resistant-to-fluoxetine protein N-terminal domain-containing protein</fullName>
    </recommendedName>
</protein>
<feature type="transmembrane region" description="Helical" evidence="1">
    <location>
        <begin position="400"/>
        <end position="420"/>
    </location>
</feature>
<dbReference type="Proteomes" id="UP001168821">
    <property type="component" value="Unassembled WGS sequence"/>
</dbReference>
<reference evidence="4" key="1">
    <citation type="journal article" date="2023" name="G3 (Bethesda)">
        <title>Whole genome assemblies of Zophobas morio and Tenebrio molitor.</title>
        <authorList>
            <person name="Kaur S."/>
            <person name="Stinson S.A."/>
            <person name="diCenzo G.C."/>
        </authorList>
    </citation>
    <scope>NUCLEOTIDE SEQUENCE</scope>
    <source>
        <strain evidence="4">QUZm001</strain>
    </source>
</reference>
<accession>A0AA38I407</accession>
<dbReference type="Pfam" id="PF01757">
    <property type="entry name" value="Acyl_transf_3"/>
    <property type="match status" value="1"/>
</dbReference>
<dbReference type="AlphaFoldDB" id="A0AA38I407"/>
<evidence type="ECO:0000256" key="2">
    <source>
        <dbReference type="SAM" id="SignalP"/>
    </source>
</evidence>
<feature type="transmembrane region" description="Helical" evidence="1">
    <location>
        <begin position="258"/>
        <end position="281"/>
    </location>
</feature>
<evidence type="ECO:0000259" key="3">
    <source>
        <dbReference type="SMART" id="SM00703"/>
    </source>
</evidence>
<dbReference type="InterPro" id="IPR006621">
    <property type="entry name" value="Nose-resist-to-fluoxetine_N"/>
</dbReference>
<evidence type="ECO:0000313" key="4">
    <source>
        <dbReference type="EMBL" id="KAJ3647367.1"/>
    </source>
</evidence>
<feature type="transmembrane region" description="Helical" evidence="1">
    <location>
        <begin position="499"/>
        <end position="520"/>
    </location>
</feature>
<dbReference type="GO" id="GO:0016747">
    <property type="term" value="F:acyltransferase activity, transferring groups other than amino-acyl groups"/>
    <property type="evidence" value="ECO:0007669"/>
    <property type="project" value="InterPro"/>
</dbReference>
<feature type="chain" id="PRO_5041391474" description="Nose resistant-to-fluoxetine protein N-terminal domain-containing protein" evidence="2">
    <location>
        <begin position="17"/>
        <end position="696"/>
    </location>
</feature>
<feature type="transmembrane region" description="Helical" evidence="1">
    <location>
        <begin position="200"/>
        <end position="222"/>
    </location>
</feature>
<name>A0AA38I407_9CUCU</name>
<feature type="transmembrane region" description="Helical" evidence="1">
    <location>
        <begin position="301"/>
        <end position="319"/>
    </location>
</feature>
<gene>
    <name evidence="4" type="ORF">Zmor_019246</name>
</gene>
<keyword evidence="1" id="KW-0812">Transmembrane</keyword>
<keyword evidence="1" id="KW-1133">Transmembrane helix</keyword>
<feature type="transmembrane region" description="Helical" evidence="1">
    <location>
        <begin position="462"/>
        <end position="487"/>
    </location>
</feature>
<feature type="transmembrane region" description="Helical" evidence="1">
    <location>
        <begin position="427"/>
        <end position="447"/>
    </location>
</feature>
<evidence type="ECO:0000313" key="5">
    <source>
        <dbReference type="Proteomes" id="UP001168821"/>
    </source>
</evidence>
<organism evidence="4 5">
    <name type="scientific">Zophobas morio</name>
    <dbReference type="NCBI Taxonomy" id="2755281"/>
    <lineage>
        <taxon>Eukaryota</taxon>
        <taxon>Metazoa</taxon>
        <taxon>Ecdysozoa</taxon>
        <taxon>Arthropoda</taxon>
        <taxon>Hexapoda</taxon>
        <taxon>Insecta</taxon>
        <taxon>Pterygota</taxon>
        <taxon>Neoptera</taxon>
        <taxon>Endopterygota</taxon>
        <taxon>Coleoptera</taxon>
        <taxon>Polyphaga</taxon>
        <taxon>Cucujiformia</taxon>
        <taxon>Tenebrionidae</taxon>
        <taxon>Zophobas</taxon>
    </lineage>
</organism>
<dbReference type="InterPro" id="IPR002656">
    <property type="entry name" value="Acyl_transf_3_dom"/>
</dbReference>